<evidence type="ECO:0000256" key="1">
    <source>
        <dbReference type="SAM" id="Phobius"/>
    </source>
</evidence>
<dbReference type="Proteomes" id="UP001285352">
    <property type="component" value="Unassembled WGS sequence"/>
</dbReference>
<sequence>MSSTILLVAGVVATTADVPEVVWDLTDGAVGGGVLLLVAGAVLLATSLGSTWLRRTR</sequence>
<protein>
    <submittedName>
        <fullName evidence="2">Uncharacterized protein</fullName>
    </submittedName>
</protein>
<proteinExistence type="predicted"/>
<organism evidence="2 3">
    <name type="scientific">Lentzea sokolovensis</name>
    <dbReference type="NCBI Taxonomy" id="3095429"/>
    <lineage>
        <taxon>Bacteria</taxon>
        <taxon>Bacillati</taxon>
        <taxon>Actinomycetota</taxon>
        <taxon>Actinomycetes</taxon>
        <taxon>Pseudonocardiales</taxon>
        <taxon>Pseudonocardiaceae</taxon>
        <taxon>Lentzea</taxon>
    </lineage>
</organism>
<accession>A0ABU4UPM0</accession>
<evidence type="ECO:0000313" key="3">
    <source>
        <dbReference type="Proteomes" id="UP001285352"/>
    </source>
</evidence>
<evidence type="ECO:0000313" key="2">
    <source>
        <dbReference type="EMBL" id="MDX8141446.1"/>
    </source>
</evidence>
<comment type="caution">
    <text evidence="2">The sequence shown here is derived from an EMBL/GenBank/DDBJ whole genome shotgun (WGS) entry which is preliminary data.</text>
</comment>
<dbReference type="RefSeq" id="WP_319973773.1">
    <property type="nucleotide sequence ID" value="NZ_JAXAVU010000002.1"/>
</dbReference>
<dbReference type="EMBL" id="JAXAVU010000002">
    <property type="protein sequence ID" value="MDX8141446.1"/>
    <property type="molecule type" value="Genomic_DNA"/>
</dbReference>
<feature type="transmembrane region" description="Helical" evidence="1">
    <location>
        <begin position="32"/>
        <end position="53"/>
    </location>
</feature>
<gene>
    <name evidence="2" type="ORF">SK854_04930</name>
</gene>
<name>A0ABU4UPM0_9PSEU</name>
<keyword evidence="1" id="KW-1133">Transmembrane helix</keyword>
<keyword evidence="3" id="KW-1185">Reference proteome</keyword>
<keyword evidence="1" id="KW-0472">Membrane</keyword>
<reference evidence="2 3" key="1">
    <citation type="submission" date="2023-11" db="EMBL/GenBank/DDBJ databases">
        <title>Lentzea sokolovensis, sp. nov., Lentzea kristufkii, sp. nov., and Lentzea miocenensis, sp. nov., rare actinobacteria from Sokolov Coal Basin, Miocene lacustrine sediment, Czech Republic.</title>
        <authorList>
            <person name="Lara A."/>
            <person name="Kotroba L."/>
            <person name="Nouioui I."/>
            <person name="Neumann-Schaal M."/>
            <person name="Mast Y."/>
            <person name="Chronakova A."/>
        </authorList>
    </citation>
    <scope>NUCLEOTIDE SEQUENCE [LARGE SCALE GENOMIC DNA]</scope>
    <source>
        <strain evidence="2 3">BCCO 10_0061</strain>
    </source>
</reference>
<keyword evidence="1" id="KW-0812">Transmembrane</keyword>